<dbReference type="NCBIfam" id="NF007227">
    <property type="entry name" value="PRK09645.1"/>
    <property type="match status" value="1"/>
</dbReference>
<protein>
    <recommendedName>
        <fullName evidence="6">RNA polymerase sigma factor</fullName>
    </recommendedName>
</protein>
<evidence type="ECO:0000256" key="3">
    <source>
        <dbReference type="ARBA" id="ARBA00023082"/>
    </source>
</evidence>
<keyword evidence="3 6" id="KW-0731">Sigma factor</keyword>
<dbReference type="CDD" id="cd06171">
    <property type="entry name" value="Sigma70_r4"/>
    <property type="match status" value="1"/>
</dbReference>
<dbReference type="RefSeq" id="WP_344661908.1">
    <property type="nucleotide sequence ID" value="NZ_BAAAQM010000062.1"/>
</dbReference>
<evidence type="ECO:0000256" key="2">
    <source>
        <dbReference type="ARBA" id="ARBA00023015"/>
    </source>
</evidence>
<dbReference type="NCBIfam" id="TIGR02937">
    <property type="entry name" value="sigma70-ECF"/>
    <property type="match status" value="1"/>
</dbReference>
<dbReference type="InterPro" id="IPR013325">
    <property type="entry name" value="RNA_pol_sigma_r2"/>
</dbReference>
<evidence type="ECO:0000256" key="1">
    <source>
        <dbReference type="ARBA" id="ARBA00010641"/>
    </source>
</evidence>
<feature type="domain" description="RNA polymerase sigma-70 region 2" evidence="7">
    <location>
        <begin position="19"/>
        <end position="88"/>
    </location>
</feature>
<sequence>MRVPGVDVASADAERLRILYADHAGPLLGYVLKLTNGDRAQAEDVVQETFLRAWQHAEAFAPDRGSPRAWLCTVARNIVVDYARARRSRPQEVGEEGLHLAAARGAVVEDDHDRILLGWEVAEAMATLSPDHRAVLRETYFKGLSVAEAAKVLGIPPGTVKSRTYYALRALRTAFEERGIKP</sequence>
<feature type="domain" description="RNA polymerase sigma-70 region 4" evidence="8">
    <location>
        <begin position="124"/>
        <end position="172"/>
    </location>
</feature>
<keyword evidence="5 6" id="KW-0804">Transcription</keyword>
<dbReference type="InterPro" id="IPR036388">
    <property type="entry name" value="WH-like_DNA-bd_sf"/>
</dbReference>
<keyword evidence="10" id="KW-1185">Reference proteome</keyword>
<reference evidence="9 10" key="1">
    <citation type="journal article" date="2019" name="Int. J. Syst. Evol. Microbiol.">
        <title>The Global Catalogue of Microorganisms (GCM) 10K type strain sequencing project: providing services to taxonomists for standard genome sequencing and annotation.</title>
        <authorList>
            <consortium name="The Broad Institute Genomics Platform"/>
            <consortium name="The Broad Institute Genome Sequencing Center for Infectious Disease"/>
            <person name="Wu L."/>
            <person name="Ma J."/>
        </authorList>
    </citation>
    <scope>NUCLEOTIDE SEQUENCE [LARGE SCALE GENOMIC DNA]</scope>
    <source>
        <strain evidence="9 10">JCM 16013</strain>
    </source>
</reference>
<dbReference type="Proteomes" id="UP001499854">
    <property type="component" value="Unassembled WGS sequence"/>
</dbReference>
<dbReference type="EMBL" id="BAAAQM010000062">
    <property type="protein sequence ID" value="GAA1998352.1"/>
    <property type="molecule type" value="Genomic_DNA"/>
</dbReference>
<dbReference type="InterPro" id="IPR014284">
    <property type="entry name" value="RNA_pol_sigma-70_dom"/>
</dbReference>
<keyword evidence="4 6" id="KW-0238">DNA-binding</keyword>
<evidence type="ECO:0000259" key="7">
    <source>
        <dbReference type="Pfam" id="PF04542"/>
    </source>
</evidence>
<evidence type="ECO:0000313" key="9">
    <source>
        <dbReference type="EMBL" id="GAA1998352.1"/>
    </source>
</evidence>
<dbReference type="Gene3D" id="1.10.10.10">
    <property type="entry name" value="Winged helix-like DNA-binding domain superfamily/Winged helix DNA-binding domain"/>
    <property type="match status" value="1"/>
</dbReference>
<dbReference type="Pfam" id="PF04542">
    <property type="entry name" value="Sigma70_r2"/>
    <property type="match status" value="1"/>
</dbReference>
<dbReference type="SUPFAM" id="SSF88946">
    <property type="entry name" value="Sigma2 domain of RNA polymerase sigma factors"/>
    <property type="match status" value="1"/>
</dbReference>
<dbReference type="Gene3D" id="1.10.1740.10">
    <property type="match status" value="1"/>
</dbReference>
<dbReference type="PANTHER" id="PTHR43133:SF52">
    <property type="entry name" value="ECF RNA POLYMERASE SIGMA FACTOR SIGL"/>
    <property type="match status" value="1"/>
</dbReference>
<proteinExistence type="inferred from homology"/>
<evidence type="ECO:0000256" key="6">
    <source>
        <dbReference type="RuleBase" id="RU000716"/>
    </source>
</evidence>
<evidence type="ECO:0000313" key="10">
    <source>
        <dbReference type="Proteomes" id="UP001499854"/>
    </source>
</evidence>
<dbReference type="InterPro" id="IPR007627">
    <property type="entry name" value="RNA_pol_sigma70_r2"/>
</dbReference>
<evidence type="ECO:0000259" key="8">
    <source>
        <dbReference type="Pfam" id="PF04545"/>
    </source>
</evidence>
<dbReference type="Pfam" id="PF04545">
    <property type="entry name" value="Sigma70_r4"/>
    <property type="match status" value="1"/>
</dbReference>
<dbReference type="InterPro" id="IPR007630">
    <property type="entry name" value="RNA_pol_sigma70_r4"/>
</dbReference>
<dbReference type="SUPFAM" id="SSF88659">
    <property type="entry name" value="Sigma3 and sigma4 domains of RNA polymerase sigma factors"/>
    <property type="match status" value="1"/>
</dbReference>
<comment type="caution">
    <text evidence="9">The sequence shown here is derived from an EMBL/GenBank/DDBJ whole genome shotgun (WGS) entry which is preliminary data.</text>
</comment>
<evidence type="ECO:0000256" key="4">
    <source>
        <dbReference type="ARBA" id="ARBA00023125"/>
    </source>
</evidence>
<comment type="similarity">
    <text evidence="1 6">Belongs to the sigma-70 factor family. ECF subfamily.</text>
</comment>
<keyword evidence="2 6" id="KW-0805">Transcription regulation</keyword>
<name>A0ABN2T682_9ACTN</name>
<organism evidence="9 10">
    <name type="scientific">Catenulispora subtropica</name>
    <dbReference type="NCBI Taxonomy" id="450798"/>
    <lineage>
        <taxon>Bacteria</taxon>
        <taxon>Bacillati</taxon>
        <taxon>Actinomycetota</taxon>
        <taxon>Actinomycetes</taxon>
        <taxon>Catenulisporales</taxon>
        <taxon>Catenulisporaceae</taxon>
        <taxon>Catenulispora</taxon>
    </lineage>
</organism>
<accession>A0ABN2T682</accession>
<gene>
    <name evidence="9" type="ORF">GCM10009838_74560</name>
</gene>
<dbReference type="InterPro" id="IPR039425">
    <property type="entry name" value="RNA_pol_sigma-70-like"/>
</dbReference>
<dbReference type="PROSITE" id="PS01063">
    <property type="entry name" value="SIGMA70_ECF"/>
    <property type="match status" value="1"/>
</dbReference>
<dbReference type="PANTHER" id="PTHR43133">
    <property type="entry name" value="RNA POLYMERASE ECF-TYPE SIGMA FACTO"/>
    <property type="match status" value="1"/>
</dbReference>
<evidence type="ECO:0000256" key="5">
    <source>
        <dbReference type="ARBA" id="ARBA00023163"/>
    </source>
</evidence>
<dbReference type="InterPro" id="IPR000838">
    <property type="entry name" value="RNA_pol_sigma70_ECF_CS"/>
</dbReference>
<dbReference type="InterPro" id="IPR013324">
    <property type="entry name" value="RNA_pol_sigma_r3/r4-like"/>
</dbReference>